<protein>
    <submittedName>
        <fullName evidence="5">FMN-binding glutamate synthase family protein</fullName>
    </submittedName>
</protein>
<dbReference type="Pfam" id="PF01645">
    <property type="entry name" value="Glu_synthase"/>
    <property type="match status" value="1"/>
</dbReference>
<organism evidence="5 6">
    <name type="scientific">Piscibacillus salipiscarius</name>
    <dbReference type="NCBI Taxonomy" id="299480"/>
    <lineage>
        <taxon>Bacteria</taxon>
        <taxon>Bacillati</taxon>
        <taxon>Bacillota</taxon>
        <taxon>Bacilli</taxon>
        <taxon>Bacillales</taxon>
        <taxon>Bacillaceae</taxon>
        <taxon>Piscibacillus</taxon>
    </lineage>
</organism>
<evidence type="ECO:0000256" key="3">
    <source>
        <dbReference type="SAM" id="Phobius"/>
    </source>
</evidence>
<keyword evidence="3" id="KW-1133">Transmembrane helix</keyword>
<dbReference type="Gene3D" id="3.20.20.70">
    <property type="entry name" value="Aldolase class I"/>
    <property type="match status" value="1"/>
</dbReference>
<dbReference type="Proteomes" id="UP001597452">
    <property type="component" value="Unassembled WGS sequence"/>
</dbReference>
<reference evidence="6" key="1">
    <citation type="journal article" date="2019" name="Int. J. Syst. Evol. Microbiol.">
        <title>The Global Catalogue of Microorganisms (GCM) 10K type strain sequencing project: providing services to taxonomists for standard genome sequencing and annotation.</title>
        <authorList>
            <consortium name="The Broad Institute Genomics Platform"/>
            <consortium name="The Broad Institute Genome Sequencing Center for Infectious Disease"/>
            <person name="Wu L."/>
            <person name="Ma J."/>
        </authorList>
    </citation>
    <scope>NUCLEOTIDE SEQUENCE [LARGE SCALE GENOMIC DNA]</scope>
    <source>
        <strain evidence="6">TISTR 1571</strain>
    </source>
</reference>
<comment type="caution">
    <text evidence="5">The sequence shown here is derived from an EMBL/GenBank/DDBJ whole genome shotgun (WGS) entry which is preliminary data.</text>
</comment>
<dbReference type="PANTHER" id="PTHR43819">
    <property type="entry name" value="ARCHAEAL-TYPE GLUTAMATE SYNTHASE [NADPH]"/>
    <property type="match status" value="1"/>
</dbReference>
<evidence type="ECO:0000313" key="5">
    <source>
        <dbReference type="EMBL" id="MFD2637279.1"/>
    </source>
</evidence>
<name>A0ABW5Q5M6_9BACI</name>
<dbReference type="InterPro" id="IPR013785">
    <property type="entry name" value="Aldolase_TIM"/>
</dbReference>
<dbReference type="InterPro" id="IPR027283">
    <property type="entry name" value="YerD"/>
</dbReference>
<gene>
    <name evidence="5" type="ORF">ACFSW4_00055</name>
</gene>
<proteinExistence type="inferred from homology"/>
<keyword evidence="6" id="KW-1185">Reference proteome</keyword>
<evidence type="ECO:0000256" key="1">
    <source>
        <dbReference type="ARBA" id="ARBA00009716"/>
    </source>
</evidence>
<dbReference type="CDD" id="cd02808">
    <property type="entry name" value="GltS_FMN"/>
    <property type="match status" value="1"/>
</dbReference>
<feature type="transmembrane region" description="Helical" evidence="3">
    <location>
        <begin position="6"/>
        <end position="29"/>
    </location>
</feature>
<dbReference type="InterPro" id="IPR002932">
    <property type="entry name" value="Glu_synthdom"/>
</dbReference>
<accession>A0ABW5Q5M6</accession>
<keyword evidence="3" id="KW-0472">Membrane</keyword>
<evidence type="ECO:0000313" key="6">
    <source>
        <dbReference type="Proteomes" id="UP001597452"/>
    </source>
</evidence>
<dbReference type="PIRSF" id="PIRSF006429">
    <property type="entry name" value="GOGAT_lg_2"/>
    <property type="match status" value="1"/>
</dbReference>
<keyword evidence="3" id="KW-0812">Transmembrane</keyword>
<dbReference type="RefSeq" id="WP_377326647.1">
    <property type="nucleotide sequence ID" value="NZ_JBHUMZ010000001.1"/>
</dbReference>
<dbReference type="SUPFAM" id="SSF51395">
    <property type="entry name" value="FMN-linked oxidoreductases"/>
    <property type="match status" value="1"/>
</dbReference>
<dbReference type="EMBL" id="JBHUMZ010000001">
    <property type="protein sequence ID" value="MFD2637279.1"/>
    <property type="molecule type" value="Genomic_DNA"/>
</dbReference>
<dbReference type="PANTHER" id="PTHR43819:SF1">
    <property type="entry name" value="ARCHAEAL-TYPE GLUTAMATE SYNTHASE [NADPH]"/>
    <property type="match status" value="1"/>
</dbReference>
<evidence type="ECO:0000259" key="4">
    <source>
        <dbReference type="Pfam" id="PF01645"/>
    </source>
</evidence>
<dbReference type="InterPro" id="IPR024188">
    <property type="entry name" value="GltB"/>
</dbReference>
<dbReference type="PIRSF" id="PIRSF500060">
    <property type="entry name" value="UCP500060"/>
    <property type="match status" value="1"/>
</dbReference>
<sequence>MTELASLFLLIIIFLLLIIPGVFMLYGYFIDRNQRRHSVLKNYPLIGRVRYFFESIGPELRQYLFTEDNEGKPFSRKDYQNIVLPAKYKKRMVGFGSQRDFDQPGYYIKNTMFPKLEEELAIDQQEKIKTYAYYIEKEYLFSRKEYRIKKEVDPYFLDEKHSVVIGPNCPKPFVAKGLIGMSGMSYGALGDRAVTALSLGLGRAGGTWMNTGEGGVSDYHLRGNVDLIMQIGPGLFGVRTKEGEMSWEQLQNKAGIEQIKAFELKLAQGAKTRGGHVEGEKVTEEIAAIRNITPYQTVDSPNRFKEFDDVYGMLDFVERVREVTGKPVGIKIVVGQQGDIDTLARVMAETGHAPDFISVDGGEGGTGATYQELADSVGLPIKSAIPILHGALVDHGVRDRVKIIASGKLFTPDRIAVALALGADLVQVARAFMVTVGCIMAQVCHTNHCPVGVATTDPSLQKALNIEEKSYRVTNFVISVREGLFNIAAAAGLESPTQLKDEHVSYKDLYDVVYENHLMTNQK</sequence>
<evidence type="ECO:0000256" key="2">
    <source>
        <dbReference type="PIRNR" id="PIRNR006429"/>
    </source>
</evidence>
<comment type="similarity">
    <text evidence="1 2">Belongs to the glutamate synthase family.</text>
</comment>
<feature type="domain" description="Glutamate synthase" evidence="4">
    <location>
        <begin position="116"/>
        <end position="493"/>
    </location>
</feature>